<comment type="caution">
    <text evidence="1">The sequence shown here is derived from an EMBL/GenBank/DDBJ whole genome shotgun (WGS) entry which is preliminary data.</text>
</comment>
<evidence type="ECO:0000313" key="1">
    <source>
        <dbReference type="EMBL" id="MBP5858740.1"/>
    </source>
</evidence>
<dbReference type="AlphaFoldDB" id="A0A8J7S1V9"/>
<protein>
    <submittedName>
        <fullName evidence="1">Uncharacterized protein</fullName>
    </submittedName>
</protein>
<reference evidence="1" key="1">
    <citation type="submission" date="2021-04" db="EMBL/GenBank/DDBJ databases">
        <authorList>
            <person name="Zhang D.-C."/>
        </authorList>
    </citation>
    <scope>NUCLEOTIDE SEQUENCE</scope>
    <source>
        <strain evidence="1">CGMCC 1.15697</strain>
    </source>
</reference>
<dbReference type="EMBL" id="JAGMWN010000011">
    <property type="protein sequence ID" value="MBP5858740.1"/>
    <property type="molecule type" value="Genomic_DNA"/>
</dbReference>
<dbReference type="Proteomes" id="UP000672602">
    <property type="component" value="Unassembled WGS sequence"/>
</dbReference>
<name>A0A8J7S1V9_9PROT</name>
<accession>A0A8J7S1V9</accession>
<evidence type="ECO:0000313" key="2">
    <source>
        <dbReference type="Proteomes" id="UP000672602"/>
    </source>
</evidence>
<sequence>MESAIETAQMLTMVVLIGFTSPVDGRFAPVSYSFYQATPRQCAEEQARNHDDARRILCLDKSKEDRRTMSDMLREVG</sequence>
<dbReference type="RefSeq" id="WP_210683334.1">
    <property type="nucleotide sequence ID" value="NZ_JAGMWN010000011.1"/>
</dbReference>
<proteinExistence type="predicted"/>
<organism evidence="1 2">
    <name type="scientific">Marivibrio halodurans</name>
    <dbReference type="NCBI Taxonomy" id="2039722"/>
    <lineage>
        <taxon>Bacteria</taxon>
        <taxon>Pseudomonadati</taxon>
        <taxon>Pseudomonadota</taxon>
        <taxon>Alphaproteobacteria</taxon>
        <taxon>Rhodospirillales</taxon>
        <taxon>Rhodospirillaceae</taxon>
        <taxon>Marivibrio</taxon>
    </lineage>
</organism>
<gene>
    <name evidence="1" type="ORF">KAJ83_17105</name>
</gene>
<keyword evidence="2" id="KW-1185">Reference proteome</keyword>